<dbReference type="PANTHER" id="PTHR22916">
    <property type="entry name" value="GLYCOSYLTRANSFERASE"/>
    <property type="match status" value="1"/>
</dbReference>
<evidence type="ECO:0000259" key="3">
    <source>
        <dbReference type="Pfam" id="PF00535"/>
    </source>
</evidence>
<dbReference type="SUPFAM" id="SSF53448">
    <property type="entry name" value="Nucleotide-diphospho-sugar transferases"/>
    <property type="match status" value="1"/>
</dbReference>
<evidence type="ECO:0000256" key="2">
    <source>
        <dbReference type="ARBA" id="ARBA00022679"/>
    </source>
</evidence>
<name>A0A564SP00_9FIRM</name>
<dbReference type="InterPro" id="IPR001173">
    <property type="entry name" value="Glyco_trans_2-like"/>
</dbReference>
<sequence length="326" mass="36932">MPEFSIIVPVYKVEKYLSRCIKSILSQEFGNFELILVDDGSPDSCGKICDEFAKNDARISVIHKDNGGVSSARNCGLKQACGRYICFVDSDDIIARNTLQLVQESINQFNPDMVIFDYSVIDSNATDIIDSKIDNIEGTVVDKKQAFDLCADFNRTVRMGIWNKIYRKECIATIAFDEKKVMAEDIEFLMKSLVRSDVITYIHAGLYGYYIQREDSAMFAKHSLNWYRSQFENVKESMQILTDADTSFSTAASAYACVNGGLSCANGMAICNSFDMETVKAIKEYLKKHLKDVRKSNLSFSKKAQIVLFVIAPHIYYTLMKRKFGR</sequence>
<dbReference type="EC" id="2.4.-.-" evidence="4"/>
<feature type="domain" description="Glycosyltransferase 2-like" evidence="3">
    <location>
        <begin position="5"/>
        <end position="131"/>
    </location>
</feature>
<reference evidence="4 5" key="1">
    <citation type="submission" date="2019-07" db="EMBL/GenBank/DDBJ databases">
        <authorList>
            <person name="Hibberd C M."/>
            <person name="Gehrig L. J."/>
            <person name="Chang H.-W."/>
            <person name="Venkatesh S."/>
        </authorList>
    </citation>
    <scope>NUCLEOTIDE SEQUENCE [LARGE SCALE GENOMIC DNA]</scope>
    <source>
        <strain evidence="4">Ruminococcus_torques_SSTS_Bg7063</strain>
    </source>
</reference>
<dbReference type="CDD" id="cd00761">
    <property type="entry name" value="Glyco_tranf_GTA_type"/>
    <property type="match status" value="1"/>
</dbReference>
<dbReference type="EMBL" id="CABHNA010000026">
    <property type="protein sequence ID" value="VUW96875.1"/>
    <property type="molecule type" value="Genomic_DNA"/>
</dbReference>
<evidence type="ECO:0000313" key="5">
    <source>
        <dbReference type="Proteomes" id="UP000363661"/>
    </source>
</evidence>
<protein>
    <submittedName>
        <fullName evidence="4">Putative glycosyltransferase EpsJ</fullName>
        <ecNumber evidence="4">2.4.-.-</ecNumber>
    </submittedName>
</protein>
<evidence type="ECO:0000313" key="4">
    <source>
        <dbReference type="EMBL" id="VUW96875.1"/>
    </source>
</evidence>
<dbReference type="InterPro" id="IPR029044">
    <property type="entry name" value="Nucleotide-diphossugar_trans"/>
</dbReference>
<gene>
    <name evidence="4" type="primary">epsJ_1</name>
    <name evidence="4" type="ORF">RTSSTS7063_00018</name>
</gene>
<evidence type="ECO:0000256" key="1">
    <source>
        <dbReference type="ARBA" id="ARBA00022676"/>
    </source>
</evidence>
<keyword evidence="2 4" id="KW-0808">Transferase</keyword>
<dbReference type="Pfam" id="PF00535">
    <property type="entry name" value="Glycos_transf_2"/>
    <property type="match status" value="1"/>
</dbReference>
<dbReference type="PANTHER" id="PTHR22916:SF51">
    <property type="entry name" value="GLYCOSYLTRANSFERASE EPSH-RELATED"/>
    <property type="match status" value="1"/>
</dbReference>
<keyword evidence="1 4" id="KW-0328">Glycosyltransferase</keyword>
<dbReference type="Gene3D" id="3.90.550.10">
    <property type="entry name" value="Spore Coat Polysaccharide Biosynthesis Protein SpsA, Chain A"/>
    <property type="match status" value="1"/>
</dbReference>
<dbReference type="RefSeq" id="WP_144366439.1">
    <property type="nucleotide sequence ID" value="NZ_CABHNA010000026.1"/>
</dbReference>
<keyword evidence="5" id="KW-1185">Reference proteome</keyword>
<accession>A0A564SP00</accession>
<dbReference type="Proteomes" id="UP000363661">
    <property type="component" value="Unassembled WGS sequence"/>
</dbReference>
<proteinExistence type="predicted"/>
<organism evidence="4 5">
    <name type="scientific">[Ruminococcus] torques</name>
    <dbReference type="NCBI Taxonomy" id="33039"/>
    <lineage>
        <taxon>Bacteria</taxon>
        <taxon>Bacillati</taxon>
        <taxon>Bacillota</taxon>
        <taxon>Clostridia</taxon>
        <taxon>Lachnospirales</taxon>
        <taxon>Lachnospiraceae</taxon>
        <taxon>Mediterraneibacter</taxon>
    </lineage>
</organism>
<dbReference type="AlphaFoldDB" id="A0A564SP00"/>
<dbReference type="GO" id="GO:0016757">
    <property type="term" value="F:glycosyltransferase activity"/>
    <property type="evidence" value="ECO:0007669"/>
    <property type="project" value="UniProtKB-KW"/>
</dbReference>